<evidence type="ECO:0000313" key="1">
    <source>
        <dbReference type="EMBL" id="KAI0044883.1"/>
    </source>
</evidence>
<comment type="caution">
    <text evidence="1">The sequence shown here is derived from an EMBL/GenBank/DDBJ whole genome shotgun (WGS) entry which is preliminary data.</text>
</comment>
<dbReference type="EMBL" id="MU275968">
    <property type="protein sequence ID" value="KAI0044883.1"/>
    <property type="molecule type" value="Genomic_DNA"/>
</dbReference>
<proteinExistence type="predicted"/>
<accession>A0ACB8RL96</accession>
<keyword evidence="2" id="KW-1185">Reference proteome</keyword>
<dbReference type="Proteomes" id="UP000814033">
    <property type="component" value="Unassembled WGS sequence"/>
</dbReference>
<organism evidence="1 2">
    <name type="scientific">Auriscalpium vulgare</name>
    <dbReference type="NCBI Taxonomy" id="40419"/>
    <lineage>
        <taxon>Eukaryota</taxon>
        <taxon>Fungi</taxon>
        <taxon>Dikarya</taxon>
        <taxon>Basidiomycota</taxon>
        <taxon>Agaricomycotina</taxon>
        <taxon>Agaricomycetes</taxon>
        <taxon>Russulales</taxon>
        <taxon>Auriscalpiaceae</taxon>
        <taxon>Auriscalpium</taxon>
    </lineage>
</organism>
<evidence type="ECO:0000313" key="2">
    <source>
        <dbReference type="Proteomes" id="UP000814033"/>
    </source>
</evidence>
<protein>
    <submittedName>
        <fullName evidence="1">Oligopeptide transporter</fullName>
    </submittedName>
</protein>
<name>A0ACB8RL96_9AGAM</name>
<reference evidence="1" key="1">
    <citation type="submission" date="2021-02" db="EMBL/GenBank/DDBJ databases">
        <authorList>
            <consortium name="DOE Joint Genome Institute"/>
            <person name="Ahrendt S."/>
            <person name="Looney B.P."/>
            <person name="Miyauchi S."/>
            <person name="Morin E."/>
            <person name="Drula E."/>
            <person name="Courty P.E."/>
            <person name="Chicoki N."/>
            <person name="Fauchery L."/>
            <person name="Kohler A."/>
            <person name="Kuo A."/>
            <person name="Labutti K."/>
            <person name="Pangilinan J."/>
            <person name="Lipzen A."/>
            <person name="Riley R."/>
            <person name="Andreopoulos W."/>
            <person name="He G."/>
            <person name="Johnson J."/>
            <person name="Barry K.W."/>
            <person name="Grigoriev I.V."/>
            <person name="Nagy L."/>
            <person name="Hibbett D."/>
            <person name="Henrissat B."/>
            <person name="Matheny P.B."/>
            <person name="Labbe J."/>
            <person name="Martin F."/>
        </authorList>
    </citation>
    <scope>NUCLEOTIDE SEQUENCE</scope>
    <source>
        <strain evidence="1">FP105234-sp</strain>
    </source>
</reference>
<sequence>MTSDDDAALRERTQPHDNQQPAMEPDTALELAESPPDVSDEALFREKWLVTESGDNGASSILRYRAQGPDECTDSLSKVHVFTNTKHEVEVDFDDPNIDSASDTTQEWEDESPYPEVRAAVSNTDDMLMPASTIRAWTIGLLWSIIIPGLNQFLFFRYPSITVGSLVAQLLSYPLGRAWTRFMPTVSILGVPLNPGPFTLKEHVVITVMATVGSSSAYATDIIAVQRIYYNQRWGFGYQWLLVISTQVIGFSLGGAVKRFLVSPPSMIWPANLVACALFNTLHSQSYSGYGQSGMSRERFFLYGFSAATVWYLFPGYLFTALSTFSWVTWIRPNDVVSASGPALLLWHMGSCATQKLNQLFGYNSGLGMSIFTFDWSNIAFIGSPLATPWWAEANVLAGFVAFFWILTPILYYTNVWDSTYLPLLSRQSFDNTGARYNVTRILTPEATLDLAAYKAYSPLFLSVSFAMSYGMSFASITATLMHTVLYFRKQIWTQARRSLNEQPDVHARLMSRYPQVPEWWYIGILLFMFAMSAVTIEVWPTQMPIWGLALALAIAVFYIVPTGMIQAITNQQIGLNVITELIAGYALPGKPLAMMIFKTYGYIMMTQALQFSSDMKLGHYMKVPPRTMFWCQIIATVIAGTVQILVQEWMFVHIDDVCQHNQKDHFVCANTEVFFVASVVWGVIGPKRQFSSGQIYQGLTYFFLMGALAPLVGWLINKRWPSSFFKYVNVPIILAGTAWIPPATAVNYIPWAIVGFIFNYVIRRHHFGWWAKYNYVLSAALDCGTAIGTLLVFFCLQYPRHGNIGRGTIESWWGNTVYQKTADFRMLPLRRVAEGEYFGPRIGNW</sequence>
<reference evidence="1" key="2">
    <citation type="journal article" date="2022" name="New Phytol.">
        <title>Evolutionary transition to the ectomycorrhizal habit in the genomes of a hyperdiverse lineage of mushroom-forming fungi.</title>
        <authorList>
            <person name="Looney B."/>
            <person name="Miyauchi S."/>
            <person name="Morin E."/>
            <person name="Drula E."/>
            <person name="Courty P.E."/>
            <person name="Kohler A."/>
            <person name="Kuo A."/>
            <person name="LaButti K."/>
            <person name="Pangilinan J."/>
            <person name="Lipzen A."/>
            <person name="Riley R."/>
            <person name="Andreopoulos W."/>
            <person name="He G."/>
            <person name="Johnson J."/>
            <person name="Nolan M."/>
            <person name="Tritt A."/>
            <person name="Barry K.W."/>
            <person name="Grigoriev I.V."/>
            <person name="Nagy L.G."/>
            <person name="Hibbett D."/>
            <person name="Henrissat B."/>
            <person name="Matheny P.B."/>
            <person name="Labbe J."/>
            <person name="Martin F.M."/>
        </authorList>
    </citation>
    <scope>NUCLEOTIDE SEQUENCE</scope>
    <source>
        <strain evidence="1">FP105234-sp</strain>
    </source>
</reference>
<gene>
    <name evidence="1" type="ORF">FA95DRAFT_1680865</name>
</gene>